<proteinExistence type="predicted"/>
<sequence>MTVKYQIPCSESDIYVLEKENAFHVTIGSKVNPLSFGNKLAEFVSLGRAVDAAEQFCKLYTLIKEYGYHLESDNFRKEGMENLSVPELLEMELTLEAMRELLERKAAVKEA</sequence>
<dbReference type="OrthoDB" id="2613405at2"/>
<evidence type="ECO:0000313" key="2">
    <source>
        <dbReference type="Proteomes" id="UP000282076"/>
    </source>
</evidence>
<evidence type="ECO:0000313" key="1">
    <source>
        <dbReference type="EMBL" id="RKP45835.1"/>
    </source>
</evidence>
<name>A0A494X556_9BACL</name>
<keyword evidence="2" id="KW-1185">Reference proteome</keyword>
<organism evidence="1 2">
    <name type="scientific">Cohnella endophytica</name>
    <dbReference type="NCBI Taxonomy" id="2419778"/>
    <lineage>
        <taxon>Bacteria</taxon>
        <taxon>Bacillati</taxon>
        <taxon>Bacillota</taxon>
        <taxon>Bacilli</taxon>
        <taxon>Bacillales</taxon>
        <taxon>Paenibacillaceae</taxon>
        <taxon>Cohnella</taxon>
    </lineage>
</organism>
<comment type="caution">
    <text evidence="1">The sequence shown here is derived from an EMBL/GenBank/DDBJ whole genome shotgun (WGS) entry which is preliminary data.</text>
</comment>
<dbReference type="EMBL" id="RBZM01000014">
    <property type="protein sequence ID" value="RKP45835.1"/>
    <property type="molecule type" value="Genomic_DNA"/>
</dbReference>
<accession>A0A494X556</accession>
<protein>
    <submittedName>
        <fullName evidence="1">Uncharacterized protein</fullName>
    </submittedName>
</protein>
<reference evidence="1 2" key="1">
    <citation type="submission" date="2018-10" db="EMBL/GenBank/DDBJ databases">
        <title>Cohnella sp. M2MS4P-1, whole genome shotgun sequence.</title>
        <authorList>
            <person name="Tuo L."/>
        </authorList>
    </citation>
    <scope>NUCLEOTIDE SEQUENCE [LARGE SCALE GENOMIC DNA]</scope>
    <source>
        <strain evidence="1 2">M2MS4P-1</strain>
    </source>
</reference>
<dbReference type="RefSeq" id="WP_120979788.1">
    <property type="nucleotide sequence ID" value="NZ_RBZM01000014.1"/>
</dbReference>
<dbReference type="Proteomes" id="UP000282076">
    <property type="component" value="Unassembled WGS sequence"/>
</dbReference>
<gene>
    <name evidence="1" type="ORF">D7Z26_25130</name>
</gene>
<dbReference type="AlphaFoldDB" id="A0A494X556"/>